<protein>
    <submittedName>
        <fullName evidence="4">Uncharacterized protein</fullName>
    </submittedName>
</protein>
<feature type="compositionally biased region" description="Polar residues" evidence="1">
    <location>
        <begin position="806"/>
        <end position="815"/>
    </location>
</feature>
<feature type="transmembrane region" description="Helical" evidence="2">
    <location>
        <begin position="108"/>
        <end position="129"/>
    </location>
</feature>
<feature type="compositionally biased region" description="Low complexity" evidence="1">
    <location>
        <begin position="757"/>
        <end position="775"/>
    </location>
</feature>
<gene>
    <name evidence="4" type="ORF">DUNSADRAFT_3337</name>
</gene>
<keyword evidence="5" id="KW-1185">Reference proteome</keyword>
<reference evidence="4" key="1">
    <citation type="submission" date="2017-08" db="EMBL/GenBank/DDBJ databases">
        <authorList>
            <person name="Polle J.E."/>
            <person name="Barry K."/>
            <person name="Cushman J."/>
            <person name="Schmutz J."/>
            <person name="Tran D."/>
            <person name="Hathwaick L.T."/>
            <person name="Yim W.C."/>
            <person name="Jenkins J."/>
            <person name="Mckie-Krisberg Z.M."/>
            <person name="Prochnik S."/>
            <person name="Lindquist E."/>
            <person name="Dockter R.B."/>
            <person name="Adam C."/>
            <person name="Molina H."/>
            <person name="Bunkerborg J."/>
            <person name="Jin E."/>
            <person name="Buchheim M."/>
            <person name="Magnuson J."/>
        </authorList>
    </citation>
    <scope>NUCLEOTIDE SEQUENCE</scope>
    <source>
        <strain evidence="4">CCAP 19/18</strain>
    </source>
</reference>
<feature type="compositionally biased region" description="Low complexity" evidence="1">
    <location>
        <begin position="1065"/>
        <end position="1083"/>
    </location>
</feature>
<feature type="compositionally biased region" description="Polar residues" evidence="1">
    <location>
        <begin position="180"/>
        <end position="210"/>
    </location>
</feature>
<feature type="compositionally biased region" description="Polar residues" evidence="1">
    <location>
        <begin position="232"/>
        <end position="258"/>
    </location>
</feature>
<feature type="region of interest" description="Disordered" evidence="1">
    <location>
        <begin position="757"/>
        <end position="776"/>
    </location>
</feature>
<keyword evidence="2" id="KW-0472">Membrane</keyword>
<feature type="compositionally biased region" description="Low complexity" evidence="1">
    <location>
        <begin position="984"/>
        <end position="995"/>
    </location>
</feature>
<feature type="compositionally biased region" description="Polar residues" evidence="1">
    <location>
        <begin position="1098"/>
        <end position="1120"/>
    </location>
</feature>
<evidence type="ECO:0000256" key="1">
    <source>
        <dbReference type="SAM" id="MobiDB-lite"/>
    </source>
</evidence>
<feature type="region of interest" description="Disordered" evidence="1">
    <location>
        <begin position="541"/>
        <end position="707"/>
    </location>
</feature>
<feature type="signal peptide" evidence="3">
    <location>
        <begin position="1"/>
        <end position="36"/>
    </location>
</feature>
<keyword evidence="3" id="KW-0732">Signal</keyword>
<feature type="compositionally biased region" description="Polar residues" evidence="1">
    <location>
        <begin position="559"/>
        <end position="569"/>
    </location>
</feature>
<accession>A0ABQ7GU55</accession>
<evidence type="ECO:0000256" key="3">
    <source>
        <dbReference type="SAM" id="SignalP"/>
    </source>
</evidence>
<dbReference type="Proteomes" id="UP000815325">
    <property type="component" value="Unassembled WGS sequence"/>
</dbReference>
<feature type="region of interest" description="Disordered" evidence="1">
    <location>
        <begin position="853"/>
        <end position="999"/>
    </location>
</feature>
<name>A0ABQ7GU55_DUNSA</name>
<proteinExistence type="predicted"/>
<comment type="caution">
    <text evidence="4">The sequence shown here is derived from an EMBL/GenBank/DDBJ whole genome shotgun (WGS) entry which is preliminary data.</text>
</comment>
<feature type="region of interest" description="Disordered" evidence="1">
    <location>
        <begin position="1048"/>
        <end position="1120"/>
    </location>
</feature>
<feature type="compositionally biased region" description="Polar residues" evidence="1">
    <location>
        <begin position="933"/>
        <end position="942"/>
    </location>
</feature>
<feature type="compositionally biased region" description="Polar residues" evidence="1">
    <location>
        <begin position="138"/>
        <end position="155"/>
    </location>
</feature>
<keyword evidence="2" id="KW-0812">Transmembrane</keyword>
<sequence length="1248" mass="130283">MLHLTKAASAAGQLPPLLPITTAALLIAAAARTAAAAAYPTGHNVGAELPAKSLSEGSQFSAQTCSEPSMGTCSSAAVEGCDGSLQANMGGVGDSPTSRDSPAAQKKLLLLLVLLIGAVLTVRTLLALARQWRMSADSPASLSPRPSATPSNSNACDGEPPLKPSSSLQPSSSAAHTPLHSPTASSGLQPASTTLPQSAQPFSSARVTHPTQEHHSTSTSVRTPAAPAAPLQNFSPFQNPSSNQNLLSPKLSGSSCTSGGAADEATGAHTAHTFLVFGARVLDAVLTSTLSLLTLILHLVSDARSLLPHHPLLSPVSGIGNASEAAVGEGLGLAAAPGEVGVGGSPLAWPVVVKLLLDCGCVVLALSAGGLGLWRGQVHTPCGQAVQAMVTALLLLCKSYAAVAASAVLPLPPWHALSCLCSLFTACVQPGSNPVFVGQVLLASCAMAGAHWGASALPSQPHPFLAAALSATAHVLTTAPCALSLRALWTCISPSLLPLSPTLTPSALHGGSSRAPTVPICANSHVHAPFSDSTGMQAASGLRYFSSPSPQHKPVAQPQAESMTSQQEHTPFGGSMVSQGPPHGLSQASSMTVQQQQAPPFGSSAASMQYDGPSRASGVVLPQEHEPPFGSSSIASLQHGPSQASGAILQQEQAPPFGSSTASLQPPHLQRIREDEEEGRWGEPGDGHKHGSKSGLSHQPGGSVGHEFERGARQAGLQHPSSSAPIYKLGMLERQKRPRDAFAGFNQGHHRHHPYHHYLQQQQQQQQQQQRLPQQVPHHFSAPLEHQARQQQHQQQGAKPPISPHPQLSPSYQPHPSNPWAGINTGSEVAASIHWAYAQDPIRAMQELESAQISSVSSDPARAASSITGTSRTSPTSPASPTTPLTSEAMRNLGSAKISSMSSDPALGESSITGTFRTSPNTSSASEAMRNLGSAQISSMSSDPALAASSFTGTSRTTPQNSDVMRKLESVQHESALSSDQALAGSSITGTSTASRNTPYTSCTIHLAQAVRGPYSPPVAGYSLIPEGGMQQRHEGRKLTSNPHIQLVRPQHQQQPEMQREESWQQHQLHQAYLQQQQQQQQLRARGPSLSWTHGAHESSSTPVGELGQRSSRLAPSQMSSTLQSLSKDVQAYDRWLTKIRALSSASLQSSVCEETAQGVQVQQQRQLQQQQQQQAGQNSCGAKPERTGSSATPGQQRTLGNQSPSDDDFFAAMAAAKARGEVTWTIFDGSGGAATALMAQDHTRFDP</sequence>
<organism evidence="4 5">
    <name type="scientific">Dunaliella salina</name>
    <name type="common">Green alga</name>
    <name type="synonym">Protococcus salinus</name>
    <dbReference type="NCBI Taxonomy" id="3046"/>
    <lineage>
        <taxon>Eukaryota</taxon>
        <taxon>Viridiplantae</taxon>
        <taxon>Chlorophyta</taxon>
        <taxon>core chlorophytes</taxon>
        <taxon>Chlorophyceae</taxon>
        <taxon>CS clade</taxon>
        <taxon>Chlamydomonadales</taxon>
        <taxon>Dunaliellaceae</taxon>
        <taxon>Dunaliella</taxon>
    </lineage>
</organism>
<feature type="region of interest" description="Disordered" evidence="1">
    <location>
        <begin position="1171"/>
        <end position="1208"/>
    </location>
</feature>
<dbReference type="EMBL" id="MU069589">
    <property type="protein sequence ID" value="KAF5838142.1"/>
    <property type="molecule type" value="Genomic_DNA"/>
</dbReference>
<feature type="compositionally biased region" description="Low complexity" evidence="1">
    <location>
        <begin position="865"/>
        <end position="887"/>
    </location>
</feature>
<feature type="compositionally biased region" description="Polar residues" evidence="1">
    <location>
        <begin position="949"/>
        <end position="963"/>
    </location>
</feature>
<feature type="compositionally biased region" description="Low complexity" evidence="1">
    <location>
        <begin position="164"/>
        <end position="173"/>
    </location>
</feature>
<feature type="region of interest" description="Disordered" evidence="1">
    <location>
        <begin position="784"/>
        <end position="824"/>
    </location>
</feature>
<feature type="compositionally biased region" description="Polar residues" evidence="1">
    <location>
        <begin position="1188"/>
        <end position="1205"/>
    </location>
</feature>
<evidence type="ECO:0000313" key="5">
    <source>
        <dbReference type="Proteomes" id="UP000815325"/>
    </source>
</evidence>
<feature type="compositionally biased region" description="Basic and acidic residues" evidence="1">
    <location>
        <begin position="671"/>
        <end position="689"/>
    </location>
</feature>
<evidence type="ECO:0000256" key="2">
    <source>
        <dbReference type="SAM" id="Phobius"/>
    </source>
</evidence>
<evidence type="ECO:0000313" key="4">
    <source>
        <dbReference type="EMBL" id="KAF5838142.1"/>
    </source>
</evidence>
<feature type="compositionally biased region" description="Polar residues" evidence="1">
    <location>
        <begin position="586"/>
        <end position="598"/>
    </location>
</feature>
<feature type="chain" id="PRO_5045874772" evidence="3">
    <location>
        <begin position="37"/>
        <end position="1248"/>
    </location>
</feature>
<feature type="compositionally biased region" description="Polar residues" evidence="1">
    <location>
        <begin position="630"/>
        <end position="664"/>
    </location>
</feature>
<feature type="region of interest" description="Disordered" evidence="1">
    <location>
        <begin position="136"/>
        <end position="263"/>
    </location>
</feature>
<feature type="compositionally biased region" description="Polar residues" evidence="1">
    <location>
        <begin position="910"/>
        <end position="926"/>
    </location>
</feature>
<keyword evidence="2" id="KW-1133">Transmembrane helix</keyword>